<dbReference type="eggNOG" id="COG0589">
    <property type="taxonomic scope" value="Bacteria"/>
</dbReference>
<dbReference type="InterPro" id="IPR014729">
    <property type="entry name" value="Rossmann-like_a/b/a_fold"/>
</dbReference>
<evidence type="ECO:0000256" key="1">
    <source>
        <dbReference type="ARBA" id="ARBA00008791"/>
    </source>
</evidence>
<dbReference type="SUPFAM" id="SSF52402">
    <property type="entry name" value="Adenine nucleotide alpha hydrolases-like"/>
    <property type="match status" value="2"/>
</dbReference>
<evidence type="ECO:0000313" key="4">
    <source>
        <dbReference type="Proteomes" id="UP000002774"/>
    </source>
</evidence>
<dbReference type="HOGENOM" id="CLU_049301_2_4_10"/>
<dbReference type="Gene3D" id="3.40.50.620">
    <property type="entry name" value="HUPs"/>
    <property type="match status" value="2"/>
</dbReference>
<dbReference type="EMBL" id="CM001403">
    <property type="protein sequence ID" value="EHQ27094.1"/>
    <property type="molecule type" value="Genomic_DNA"/>
</dbReference>
<name>H1YD68_9SPHI</name>
<organism evidence="3 4">
    <name type="scientific">Mucilaginibacter paludis DSM 18603</name>
    <dbReference type="NCBI Taxonomy" id="714943"/>
    <lineage>
        <taxon>Bacteria</taxon>
        <taxon>Pseudomonadati</taxon>
        <taxon>Bacteroidota</taxon>
        <taxon>Sphingobacteriia</taxon>
        <taxon>Sphingobacteriales</taxon>
        <taxon>Sphingobacteriaceae</taxon>
        <taxon>Mucilaginibacter</taxon>
    </lineage>
</organism>
<dbReference type="PRINTS" id="PR01438">
    <property type="entry name" value="UNVRSLSTRESS"/>
</dbReference>
<keyword evidence="4" id="KW-1185">Reference proteome</keyword>
<protein>
    <submittedName>
        <fullName evidence="3">UspA domain-containing protein</fullName>
    </submittedName>
</protein>
<feature type="domain" description="UspA" evidence="2">
    <location>
        <begin position="160"/>
        <end position="285"/>
    </location>
</feature>
<dbReference type="Pfam" id="PF00582">
    <property type="entry name" value="Usp"/>
    <property type="match status" value="2"/>
</dbReference>
<dbReference type="AlphaFoldDB" id="H1YD68"/>
<dbReference type="InterPro" id="IPR006016">
    <property type="entry name" value="UspA"/>
</dbReference>
<evidence type="ECO:0000313" key="3">
    <source>
        <dbReference type="EMBL" id="EHQ27094.1"/>
    </source>
</evidence>
<comment type="similarity">
    <text evidence="1">Belongs to the universal stress protein A family.</text>
</comment>
<proteinExistence type="inferred from homology"/>
<reference evidence="3" key="1">
    <citation type="submission" date="2011-09" db="EMBL/GenBank/DDBJ databases">
        <title>The permanent draft genome of Mucilaginibacter paludis DSM 18603.</title>
        <authorList>
            <consortium name="US DOE Joint Genome Institute (JGI-PGF)"/>
            <person name="Lucas S."/>
            <person name="Han J."/>
            <person name="Lapidus A."/>
            <person name="Bruce D."/>
            <person name="Goodwin L."/>
            <person name="Pitluck S."/>
            <person name="Peters L."/>
            <person name="Kyrpides N."/>
            <person name="Mavromatis K."/>
            <person name="Ivanova N."/>
            <person name="Mikhailova N."/>
            <person name="Held B."/>
            <person name="Detter J.C."/>
            <person name="Tapia R."/>
            <person name="Han C."/>
            <person name="Land M."/>
            <person name="Hauser L."/>
            <person name="Markowitz V."/>
            <person name="Cheng J.-F."/>
            <person name="Hugenholtz P."/>
            <person name="Woyke T."/>
            <person name="Wu D."/>
            <person name="Tindall B."/>
            <person name="Brambilla E."/>
            <person name="Klenk H.-P."/>
            <person name="Eisen J.A."/>
        </authorList>
    </citation>
    <scope>NUCLEOTIDE SEQUENCE [LARGE SCALE GENOMIC DNA]</scope>
    <source>
        <strain evidence="3">DSM 18603</strain>
    </source>
</reference>
<dbReference type="RefSeq" id="WP_008507396.1">
    <property type="nucleotide sequence ID" value="NZ_CM001403.1"/>
</dbReference>
<dbReference type="CDD" id="cd00293">
    <property type="entry name" value="USP-like"/>
    <property type="match status" value="2"/>
</dbReference>
<gene>
    <name evidence="3" type="ORF">Mucpa_2987</name>
</gene>
<accession>H1YD68</accession>
<dbReference type="PANTHER" id="PTHR46268">
    <property type="entry name" value="STRESS RESPONSE PROTEIN NHAX"/>
    <property type="match status" value="1"/>
</dbReference>
<dbReference type="OrthoDB" id="9788959at2"/>
<sequence length="296" mass="33274">MKTILVLTDFTIRAEHAARYALKLAQKIKADLLLCNIFQVPSNEPMAAQASWPLENYDTLEEDSMNDLSELASRLRKQLSTHVAEGQFKPVIGYCTRSGDIGDTVNEIASTRHVLMVVVSMHGANGLSSFLLGNHASEIIEEAHCPVLVVPYQVPFTGLRKIAFATDLNQNGMDVLNCLAGLAKYSDSEILITHVTDSKQTEQVDRPALKYFFQQVSSKIKYPKMYYQAIENKSVTRGLGWLTQNTDIDLLVMVHRKRNFFQKMYDGSVTQKMADHLVKPMLVFPSSKIEETLPVF</sequence>
<dbReference type="InterPro" id="IPR006015">
    <property type="entry name" value="Universal_stress_UspA"/>
</dbReference>
<dbReference type="Proteomes" id="UP000002774">
    <property type="component" value="Chromosome"/>
</dbReference>
<dbReference type="PANTHER" id="PTHR46268:SF22">
    <property type="entry name" value="SENSOR PROTEIN KDPD-RELATED"/>
    <property type="match status" value="1"/>
</dbReference>
<evidence type="ECO:0000259" key="2">
    <source>
        <dbReference type="Pfam" id="PF00582"/>
    </source>
</evidence>
<feature type="domain" description="UspA" evidence="2">
    <location>
        <begin position="1"/>
        <end position="151"/>
    </location>
</feature>